<evidence type="ECO:0000313" key="4">
    <source>
        <dbReference type="EMBL" id="APR05930.1"/>
    </source>
</evidence>
<dbReference type="Proteomes" id="UP000185739">
    <property type="component" value="Chromosome"/>
</dbReference>
<dbReference type="NCBIfam" id="NF037995">
    <property type="entry name" value="TRAP_S1"/>
    <property type="match status" value="1"/>
</dbReference>
<dbReference type="AlphaFoldDB" id="A0A1H5YF16"/>
<protein>
    <submittedName>
        <fullName evidence="4">TRAP-type C4-dicarboxylate transport system, periplasmic component</fullName>
    </submittedName>
</protein>
<dbReference type="Gene3D" id="3.40.190.170">
    <property type="entry name" value="Bacterial extracellular solute-binding protein, family 7"/>
    <property type="match status" value="1"/>
</dbReference>
<comment type="similarity">
    <text evidence="1">Belongs to the bacterial solute-binding protein 7 family.</text>
</comment>
<dbReference type="EMBL" id="CP018839">
    <property type="protein sequence ID" value="APR05930.1"/>
    <property type="molecule type" value="Genomic_DNA"/>
</dbReference>
<dbReference type="RefSeq" id="WP_075149192.1">
    <property type="nucleotide sequence ID" value="NZ_CP018839.1"/>
</dbReference>
<dbReference type="Pfam" id="PF03480">
    <property type="entry name" value="DctP"/>
    <property type="match status" value="1"/>
</dbReference>
<dbReference type="OrthoDB" id="9177965at2"/>
<name>A0A1H5YF16_9RHOO</name>
<evidence type="ECO:0000256" key="3">
    <source>
        <dbReference type="ARBA" id="ARBA00022729"/>
    </source>
</evidence>
<evidence type="ECO:0000313" key="5">
    <source>
        <dbReference type="Proteomes" id="UP000185739"/>
    </source>
</evidence>
<organism evidence="4 5">
    <name type="scientific">Thauera chlorobenzoica</name>
    <dbReference type="NCBI Taxonomy" id="96773"/>
    <lineage>
        <taxon>Bacteria</taxon>
        <taxon>Pseudomonadati</taxon>
        <taxon>Pseudomonadota</taxon>
        <taxon>Betaproteobacteria</taxon>
        <taxon>Rhodocyclales</taxon>
        <taxon>Zoogloeaceae</taxon>
        <taxon>Thauera</taxon>
    </lineage>
</organism>
<proteinExistence type="inferred from homology"/>
<dbReference type="GO" id="GO:0055085">
    <property type="term" value="P:transmembrane transport"/>
    <property type="evidence" value="ECO:0007669"/>
    <property type="project" value="InterPro"/>
</dbReference>
<dbReference type="CDD" id="cd13603">
    <property type="entry name" value="PBP2_TRAP_Siap_TeaA_like"/>
    <property type="match status" value="1"/>
</dbReference>
<keyword evidence="3" id="KW-0732">Signal</keyword>
<evidence type="ECO:0000256" key="2">
    <source>
        <dbReference type="ARBA" id="ARBA00022448"/>
    </source>
</evidence>
<evidence type="ECO:0000256" key="1">
    <source>
        <dbReference type="ARBA" id="ARBA00009023"/>
    </source>
</evidence>
<dbReference type="PANTHER" id="PTHR33376">
    <property type="match status" value="1"/>
</dbReference>
<dbReference type="PANTHER" id="PTHR33376:SF7">
    <property type="entry name" value="C4-DICARBOXYLATE-BINDING PROTEIN DCTB"/>
    <property type="match status" value="1"/>
</dbReference>
<keyword evidence="5" id="KW-1185">Reference proteome</keyword>
<reference evidence="4 5" key="1">
    <citation type="submission" date="2016-12" db="EMBL/GenBank/DDBJ databases">
        <title>Complete genome sequence of Thauera chlorobenzoica, a Betaproteobacterium degrading haloaromatics anaerobically to CO2 and halides.</title>
        <authorList>
            <person name="Goris T."/>
            <person name="Mergelsberg M."/>
            <person name="Boll M."/>
        </authorList>
    </citation>
    <scope>NUCLEOTIDE SEQUENCE [LARGE SCALE GENOMIC DNA]</scope>
    <source>
        <strain evidence="4 5">3CB1</strain>
    </source>
</reference>
<dbReference type="InterPro" id="IPR038404">
    <property type="entry name" value="TRAP_DctP_sf"/>
</dbReference>
<dbReference type="InterPro" id="IPR018389">
    <property type="entry name" value="DctP_fam"/>
</dbReference>
<sequence length="333" mass="35980">MNWTRTIFAVISVALAGLFLGTAYAQSDSYRWKLAHQWPTVHYYHTAAETFVKRVEERTEGRLRIDIYPAGQLFGMREIPEALINGSLDLGMAADVGYSGYVPTVAVFDLPMLVPDGAAMFRLLSGEFGETLAADLKAKGMTHLAWVDYGPMSFLTGSRAINKPEDLEGLRITVPGGLFAESVAALGGTPVSTPPSDHYIALQRNIVSGILIGPSSMTARKLHEAQKNFTAVNVAWPVHIMTANTAALESLPTELASIVREEARALQDWVAAQTEEQTQKAIAAMSSAGIVVHKVPAEELPQWRAKLLPVHEKFVGQAGPAGKKLLDMATGGK</sequence>
<gene>
    <name evidence="4" type="ORF">Tchl_3117</name>
</gene>
<keyword evidence="2" id="KW-0813">Transport</keyword>
<dbReference type="KEGG" id="tcl:Tchl_3117"/>
<dbReference type="STRING" id="96773.Tchl_3117"/>
<accession>A0A1H5YF16</accession>